<feature type="region of interest" description="Disordered" evidence="1">
    <location>
        <begin position="56"/>
        <end position="85"/>
    </location>
</feature>
<reference evidence="3 6" key="2">
    <citation type="submission" date="2020-01" db="EMBL/GenBank/DDBJ databases">
        <authorList>
            <person name="Wang S."/>
        </authorList>
    </citation>
    <scope>NUCLEOTIDE SEQUENCE [LARGE SCALE GENOMIC DNA]</scope>
    <source>
        <strain evidence="3 6">D151-2-6</strain>
    </source>
</reference>
<dbReference type="EMBL" id="CP048751">
    <property type="protein sequence ID" value="QIH71747.1"/>
    <property type="molecule type" value="Genomic_DNA"/>
</dbReference>
<evidence type="ECO:0000313" key="5">
    <source>
        <dbReference type="Proteomes" id="UP000289220"/>
    </source>
</evidence>
<feature type="compositionally biased region" description="Basic residues" evidence="1">
    <location>
        <begin position="62"/>
        <end position="72"/>
    </location>
</feature>
<proteinExistence type="predicted"/>
<evidence type="ECO:0000313" key="6">
    <source>
        <dbReference type="Proteomes" id="UP000501325"/>
    </source>
</evidence>
<reference evidence="2 7" key="3">
    <citation type="submission" date="2020-08" db="EMBL/GenBank/DDBJ databases">
        <title>Genomic Encyclopedia of Type Strains, Phase IV (KMG-IV): sequencing the most valuable type-strain genomes for metagenomic binning, comparative biology and taxonomic classification.</title>
        <authorList>
            <person name="Goeker M."/>
        </authorList>
    </citation>
    <scope>NUCLEOTIDE SEQUENCE [LARGE SCALE GENOMIC DNA]</scope>
    <source>
        <strain evidence="2 7">DSM 14878</strain>
    </source>
</reference>
<gene>
    <name evidence="4" type="ORF">BREV_BREV_00005</name>
    <name evidence="2" type="ORF">GGR11_001055</name>
    <name evidence="3" type="ORF">GYM46_01395</name>
</gene>
<keyword evidence="5" id="KW-1185">Reference proteome</keyword>
<evidence type="ECO:0000313" key="4">
    <source>
        <dbReference type="EMBL" id="VDC49518.1"/>
    </source>
</evidence>
<dbReference type="AlphaFoldDB" id="A0A6G7EEH0"/>
<name>A0A6G7EEH0_9CAUL</name>
<accession>A0A6G7EEH0</accession>
<evidence type="ECO:0000313" key="7">
    <source>
        <dbReference type="Proteomes" id="UP000532936"/>
    </source>
</evidence>
<dbReference type="Proteomes" id="UP000532936">
    <property type="component" value="Unassembled WGS sequence"/>
</dbReference>
<evidence type="ECO:0000313" key="2">
    <source>
        <dbReference type="EMBL" id="MBB3871541.1"/>
    </source>
</evidence>
<sequence length="85" mass="8819">MTPLADMIPSMTDADLVTLRANAARLVEHGASTQVMAASDILPVIDAEVARRAALPKAAKAPVKRAAPKKKLPPVTGHQTALPSS</sequence>
<reference evidence="4 5" key="1">
    <citation type="submission" date="2018-11" db="EMBL/GenBank/DDBJ databases">
        <authorList>
            <person name="Peiro R."/>
            <person name="Begona"/>
            <person name="Cbmso G."/>
            <person name="Lopez M."/>
            <person name="Gonzalez S."/>
            <person name="Sacristan E."/>
            <person name="Castillo E."/>
        </authorList>
    </citation>
    <scope>NUCLEOTIDE SEQUENCE [LARGE SCALE GENOMIC DNA]</scope>
    <source>
        <strain evidence="4">Brev_genome</strain>
    </source>
</reference>
<dbReference type="Proteomes" id="UP000501325">
    <property type="component" value="Chromosome"/>
</dbReference>
<dbReference type="RefSeq" id="WP_008260096.1">
    <property type="nucleotide sequence ID" value="NZ_CP048751.1"/>
</dbReference>
<evidence type="ECO:0000256" key="1">
    <source>
        <dbReference type="SAM" id="MobiDB-lite"/>
    </source>
</evidence>
<dbReference type="Proteomes" id="UP000289220">
    <property type="component" value="Unassembled WGS sequence"/>
</dbReference>
<dbReference type="KEGG" id="bmed:GYM46_01395"/>
<protein>
    <submittedName>
        <fullName evidence="2">Uncharacterized protein</fullName>
    </submittedName>
</protein>
<dbReference type="EMBL" id="JACIDA010000001">
    <property type="protein sequence ID" value="MBB3871541.1"/>
    <property type="molecule type" value="Genomic_DNA"/>
</dbReference>
<dbReference type="EMBL" id="UXHF01000001">
    <property type="protein sequence ID" value="VDC49518.1"/>
    <property type="molecule type" value="Genomic_DNA"/>
</dbReference>
<organism evidence="2 7">
    <name type="scientific">Brevundimonas mediterranea</name>
    <dbReference type="NCBI Taxonomy" id="74329"/>
    <lineage>
        <taxon>Bacteria</taxon>
        <taxon>Pseudomonadati</taxon>
        <taxon>Pseudomonadota</taxon>
        <taxon>Alphaproteobacteria</taxon>
        <taxon>Caulobacterales</taxon>
        <taxon>Caulobacteraceae</taxon>
        <taxon>Brevundimonas</taxon>
    </lineage>
</organism>
<evidence type="ECO:0000313" key="3">
    <source>
        <dbReference type="EMBL" id="QIH71747.1"/>
    </source>
</evidence>